<dbReference type="Proteomes" id="UP000675554">
    <property type="component" value="Unassembled WGS sequence"/>
</dbReference>
<evidence type="ECO:0000313" key="5">
    <source>
        <dbReference type="Proteomes" id="UP000675554"/>
    </source>
</evidence>
<evidence type="ECO:0000313" key="4">
    <source>
        <dbReference type="EMBL" id="MBR7676970.1"/>
    </source>
</evidence>
<feature type="region of interest" description="Disordered" evidence="2">
    <location>
        <begin position="410"/>
        <end position="430"/>
    </location>
</feature>
<dbReference type="Pfam" id="PF01345">
    <property type="entry name" value="DUF11"/>
    <property type="match status" value="1"/>
</dbReference>
<feature type="domain" description="DUF11" evidence="3">
    <location>
        <begin position="671"/>
        <end position="782"/>
    </location>
</feature>
<dbReference type="Pfam" id="PF07676">
    <property type="entry name" value="PD40"/>
    <property type="match status" value="4"/>
</dbReference>
<dbReference type="Gene3D" id="2.60.40.10">
    <property type="entry name" value="Immunoglobulins"/>
    <property type="match status" value="1"/>
</dbReference>
<protein>
    <submittedName>
        <fullName evidence="4">PD40 domain-containing protein</fullName>
    </submittedName>
</protein>
<dbReference type="InterPro" id="IPR013783">
    <property type="entry name" value="Ig-like_fold"/>
</dbReference>
<dbReference type="PANTHER" id="PTHR36842:SF1">
    <property type="entry name" value="PROTEIN TOLB"/>
    <property type="match status" value="1"/>
</dbReference>
<gene>
    <name evidence="4" type="ORF">KDA82_28995</name>
</gene>
<dbReference type="GO" id="GO:0005975">
    <property type="term" value="P:carbohydrate metabolic process"/>
    <property type="evidence" value="ECO:0007669"/>
    <property type="project" value="UniProtKB-ARBA"/>
</dbReference>
<comment type="similarity">
    <text evidence="1">Belongs to the TolB family.</text>
</comment>
<feature type="compositionally biased region" description="Pro residues" evidence="2">
    <location>
        <begin position="792"/>
        <end position="816"/>
    </location>
</feature>
<feature type="region of interest" description="Disordered" evidence="2">
    <location>
        <begin position="1"/>
        <end position="23"/>
    </location>
</feature>
<organism evidence="4 5">
    <name type="scientific">Streptomyces daliensis</name>
    <dbReference type="NCBI Taxonomy" id="299421"/>
    <lineage>
        <taxon>Bacteria</taxon>
        <taxon>Bacillati</taxon>
        <taxon>Actinomycetota</taxon>
        <taxon>Actinomycetes</taxon>
        <taxon>Kitasatosporales</taxon>
        <taxon>Streptomycetaceae</taxon>
        <taxon>Streptomyces</taxon>
    </lineage>
</organism>
<sequence length="816" mass="84791">MTAASAQPATGRGSQEAPAVTAAADSVRITYAGTDHRSLGRVTGTATSEPFFGPGPAHFDKHPFSRNGATVFISLRDSRQPQVYLRTASGEIRKLTDGRNAAHPQLTPDGRSVVFDSSEPGGPDGQSQRDLWIVGTDGTGMRKLTDSPDDEQWPTVSPDGTRIAYVSDDVCACGQVYVRDLAGGEATQVTQVGRGDALDPVWNPVNDAEHRDLIAYTLDAGGDTGPRLRVTTPAGEEGPLLAGAQADWRTSAADWLPDGDGLLFLGESGYVGEGNHERAYRSAAGSSAEPQLLLDEDRNVNDPTLLTSGSDPGSGGDVLVSRTSAAAPNIATLQDVRPDGADPRDLGVTVLEEDPSALTNTDPAADPLFNPAEGYDPWTERQSYTPDGREIVVTRFEDSAAGRVERIWLTGADGSNPRPMELADREPGDWDTDPAFSPDGKYLAFTRTSPGGVGGASGPGRILVAEVATGEIVGTVEPPEGQGDASDAQPTWSSDGKLLAFTRTAVINGNGGNKHIWTAPADALGEQTDLSAKMCPGACEVIDDSPAFSPDGNSLAFNRKDGGGRVNERNGVLLAQLGGGTCQVVLPEGLRDTPNACAQDLPDTSASGPFQPRDVAWSPDASQLVLSSRRSAAPNSPEALSVLNLGSGELTRITGYMPGRQKEPAFQQSVDLALTAPGTSDTVRTGGSTSVTVTVTNNGPSPSPGTTFTVAPPAGVRLDELTTSTGQCEAETLQCDLGTLAPGASVQVTARIVGVTEGEHRVGWSVTGTVLDPNPSDNAGETVVPVEAEEPTPTPTPTPTDEPTPTPTPTPTDEPT</sequence>
<evidence type="ECO:0000256" key="1">
    <source>
        <dbReference type="ARBA" id="ARBA00009820"/>
    </source>
</evidence>
<dbReference type="PANTHER" id="PTHR36842">
    <property type="entry name" value="PROTEIN TOLB HOMOLOG"/>
    <property type="match status" value="1"/>
</dbReference>
<feature type="region of interest" description="Disordered" evidence="2">
    <location>
        <begin position="766"/>
        <end position="816"/>
    </location>
</feature>
<evidence type="ECO:0000259" key="3">
    <source>
        <dbReference type="Pfam" id="PF01345"/>
    </source>
</evidence>
<accession>A0A8T4J0A5</accession>
<dbReference type="Gene3D" id="2.120.10.30">
    <property type="entry name" value="TolB, C-terminal domain"/>
    <property type="match status" value="2"/>
</dbReference>
<reference evidence="4" key="1">
    <citation type="submission" date="2021-04" db="EMBL/GenBank/DDBJ databases">
        <title>Sequencing of actinobacteria type strains.</title>
        <authorList>
            <person name="Nguyen G.-S."/>
            <person name="Wentzel A."/>
        </authorList>
    </citation>
    <scope>NUCLEOTIDE SEQUENCE</scope>
    <source>
        <strain evidence="4">DSM 42095</strain>
    </source>
</reference>
<keyword evidence="5" id="KW-1185">Reference proteome</keyword>
<feature type="non-terminal residue" evidence="4">
    <location>
        <position position="816"/>
    </location>
</feature>
<dbReference type="InterPro" id="IPR011659">
    <property type="entry name" value="WD40"/>
</dbReference>
<dbReference type="SUPFAM" id="SSF82171">
    <property type="entry name" value="DPP6 N-terminal domain-like"/>
    <property type="match status" value="1"/>
</dbReference>
<dbReference type="AlphaFoldDB" id="A0A8T4J0A5"/>
<dbReference type="EMBL" id="JAGSMN010000791">
    <property type="protein sequence ID" value="MBR7676970.1"/>
    <property type="molecule type" value="Genomic_DNA"/>
</dbReference>
<feature type="region of interest" description="Disordered" evidence="2">
    <location>
        <begin position="357"/>
        <end position="376"/>
    </location>
</feature>
<dbReference type="InterPro" id="IPR011042">
    <property type="entry name" value="6-blade_b-propeller_TolB-like"/>
</dbReference>
<feature type="region of interest" description="Disordered" evidence="2">
    <location>
        <begin position="97"/>
        <end position="131"/>
    </location>
</feature>
<comment type="caution">
    <text evidence="4">The sequence shown here is derived from an EMBL/GenBank/DDBJ whole genome shotgun (WGS) entry which is preliminary data.</text>
</comment>
<name>A0A8T4J0A5_9ACTN</name>
<proteinExistence type="inferred from homology"/>
<dbReference type="InterPro" id="IPR001434">
    <property type="entry name" value="OmcB-like_DUF11"/>
</dbReference>
<evidence type="ECO:0000256" key="2">
    <source>
        <dbReference type="SAM" id="MobiDB-lite"/>
    </source>
</evidence>